<dbReference type="AlphaFoldDB" id="A0A7W8N548"/>
<evidence type="ECO:0000313" key="2">
    <source>
        <dbReference type="Proteomes" id="UP000569092"/>
    </source>
</evidence>
<gene>
    <name evidence="1" type="ORF">HDF10_003890</name>
</gene>
<dbReference type="Proteomes" id="UP000569092">
    <property type="component" value="Unassembled WGS sequence"/>
</dbReference>
<evidence type="ECO:0000313" key="1">
    <source>
        <dbReference type="EMBL" id="MBB5345889.1"/>
    </source>
</evidence>
<name>A0A7W8N548_9BACT</name>
<sequence>MPRFVGISDIAEREKQRVLRFSSKGKKKGTFLDGLPDMPEFLVYVP</sequence>
<protein>
    <submittedName>
        <fullName evidence="1">Uncharacterized protein</fullName>
    </submittedName>
</protein>
<proteinExistence type="predicted"/>
<accession>A0A7W8N548</accession>
<comment type="caution">
    <text evidence="1">The sequence shown here is derived from an EMBL/GenBank/DDBJ whole genome shotgun (WGS) entry which is preliminary data.</text>
</comment>
<organism evidence="1 2">
    <name type="scientific">Tunturiibacter lichenicola</name>
    <dbReference type="NCBI Taxonomy" id="2051959"/>
    <lineage>
        <taxon>Bacteria</taxon>
        <taxon>Pseudomonadati</taxon>
        <taxon>Acidobacteriota</taxon>
        <taxon>Terriglobia</taxon>
        <taxon>Terriglobales</taxon>
        <taxon>Acidobacteriaceae</taxon>
        <taxon>Tunturiibacter</taxon>
    </lineage>
</organism>
<reference evidence="1 2" key="1">
    <citation type="submission" date="2020-08" db="EMBL/GenBank/DDBJ databases">
        <title>Genomic Encyclopedia of Type Strains, Phase IV (KMG-V): Genome sequencing to study the core and pangenomes of soil and plant-associated prokaryotes.</title>
        <authorList>
            <person name="Whitman W."/>
        </authorList>
    </citation>
    <scope>NUCLEOTIDE SEQUENCE [LARGE SCALE GENOMIC DNA]</scope>
    <source>
        <strain evidence="1 2">M8US30</strain>
    </source>
</reference>
<dbReference type="EMBL" id="JACHDZ010000007">
    <property type="protein sequence ID" value="MBB5345889.1"/>
    <property type="molecule type" value="Genomic_DNA"/>
</dbReference>